<dbReference type="PANTHER" id="PTHR39181:SF1">
    <property type="entry name" value="TYROSINE-PROTEIN PHOSPHATASE YWQE"/>
    <property type="match status" value="1"/>
</dbReference>
<name>A0A419V8Q2_9BACL</name>
<sequence length="257" mass="28709">MIDIHTHVLAGLDNGPETIEQSIALVQQAEASGIRTIIATPHHNDGTSYHTGAAVQQQVKELNRRLKQENIQVDVKAGHEIRLNGDTMAELTEHHAIPLCDSRYVLLEFPEHSVPLLSKNVLYDLQVKGYRPIIANPEKVMEFISDPDQLYTLATNGALMQLNAGAVIGTHGRDLQQFCFSLLEADLAHFIATSASDVKSNPFILKEAYELIEEEFGRSAVDTFKTNALAVIENETVLVDKPEHINRKKRRRRFGLI</sequence>
<dbReference type="PANTHER" id="PTHR39181">
    <property type="entry name" value="TYROSINE-PROTEIN PHOSPHATASE YWQE"/>
    <property type="match status" value="1"/>
</dbReference>
<dbReference type="RefSeq" id="WP_120191710.1">
    <property type="nucleotide sequence ID" value="NZ_RAPK01000006.1"/>
</dbReference>
<dbReference type="InterPro" id="IPR016195">
    <property type="entry name" value="Pol/histidinol_Pase-like"/>
</dbReference>
<comment type="caution">
    <text evidence="6">The sequence shown here is derived from an EMBL/GenBank/DDBJ whole genome shotgun (WGS) entry which is preliminary data.</text>
</comment>
<evidence type="ECO:0000313" key="6">
    <source>
        <dbReference type="EMBL" id="RKD76299.1"/>
    </source>
</evidence>
<evidence type="ECO:0000256" key="3">
    <source>
        <dbReference type="ARBA" id="ARBA00022912"/>
    </source>
</evidence>
<dbReference type="Proteomes" id="UP000285120">
    <property type="component" value="Unassembled WGS sequence"/>
</dbReference>
<reference evidence="6 7" key="1">
    <citation type="submission" date="2018-09" db="EMBL/GenBank/DDBJ databases">
        <title>Genomic Encyclopedia of Archaeal and Bacterial Type Strains, Phase II (KMG-II): from individual species to whole genera.</title>
        <authorList>
            <person name="Goeker M."/>
        </authorList>
    </citation>
    <scope>NUCLEOTIDE SEQUENCE [LARGE SCALE GENOMIC DNA]</scope>
    <source>
        <strain evidence="6 7">DSM 17008</strain>
    </source>
</reference>
<proteinExistence type="inferred from homology"/>
<dbReference type="EC" id="3.1.3.48" evidence="5"/>
<dbReference type="PIRSF" id="PIRSF016557">
    <property type="entry name" value="Caps_synth_CpsB"/>
    <property type="match status" value="1"/>
</dbReference>
<dbReference type="EMBL" id="RAPK01000006">
    <property type="protein sequence ID" value="RKD76299.1"/>
    <property type="molecule type" value="Genomic_DNA"/>
</dbReference>
<dbReference type="AlphaFoldDB" id="A0A419V8Q2"/>
<evidence type="ECO:0000256" key="5">
    <source>
        <dbReference type="PIRNR" id="PIRNR016557"/>
    </source>
</evidence>
<dbReference type="Gene3D" id="3.20.20.140">
    <property type="entry name" value="Metal-dependent hydrolases"/>
    <property type="match status" value="1"/>
</dbReference>
<comment type="similarity">
    <text evidence="1 5">Belongs to the metallo-dependent hydrolases superfamily. CpsB/CapC family.</text>
</comment>
<accession>A0A419V8Q2</accession>
<dbReference type="Pfam" id="PF19567">
    <property type="entry name" value="CpsB_CapC"/>
    <property type="match status" value="1"/>
</dbReference>
<evidence type="ECO:0000313" key="7">
    <source>
        <dbReference type="Proteomes" id="UP000285120"/>
    </source>
</evidence>
<protein>
    <recommendedName>
        <fullName evidence="5">Tyrosine-protein phosphatase</fullName>
        <ecNumber evidence="5">3.1.3.48</ecNumber>
    </recommendedName>
</protein>
<dbReference type="OrthoDB" id="9788539at2"/>
<keyword evidence="3 5" id="KW-0904">Protein phosphatase</keyword>
<keyword evidence="7" id="KW-1185">Reference proteome</keyword>
<dbReference type="SUPFAM" id="SSF89550">
    <property type="entry name" value="PHP domain-like"/>
    <property type="match status" value="1"/>
</dbReference>
<comment type="catalytic activity">
    <reaction evidence="4 5">
        <text>O-phospho-L-tyrosyl-[protein] + H2O = L-tyrosyl-[protein] + phosphate</text>
        <dbReference type="Rhea" id="RHEA:10684"/>
        <dbReference type="Rhea" id="RHEA-COMP:10136"/>
        <dbReference type="Rhea" id="RHEA-COMP:20101"/>
        <dbReference type="ChEBI" id="CHEBI:15377"/>
        <dbReference type="ChEBI" id="CHEBI:43474"/>
        <dbReference type="ChEBI" id="CHEBI:46858"/>
        <dbReference type="ChEBI" id="CHEBI:61978"/>
        <dbReference type="EC" id="3.1.3.48"/>
    </reaction>
</comment>
<organism evidence="6 7">
    <name type="scientific">Sinobaca qinghaiensis</name>
    <dbReference type="NCBI Taxonomy" id="342944"/>
    <lineage>
        <taxon>Bacteria</taxon>
        <taxon>Bacillati</taxon>
        <taxon>Bacillota</taxon>
        <taxon>Bacilli</taxon>
        <taxon>Bacillales</taxon>
        <taxon>Sporolactobacillaceae</taxon>
        <taxon>Sinobaca</taxon>
    </lineage>
</organism>
<gene>
    <name evidence="6" type="ORF">ATL39_0514</name>
</gene>
<keyword evidence="2 5" id="KW-0378">Hydrolase</keyword>
<evidence type="ECO:0000256" key="2">
    <source>
        <dbReference type="ARBA" id="ARBA00022801"/>
    </source>
</evidence>
<dbReference type="GO" id="GO:0030145">
    <property type="term" value="F:manganese ion binding"/>
    <property type="evidence" value="ECO:0007669"/>
    <property type="project" value="UniProtKB-UniRule"/>
</dbReference>
<evidence type="ECO:0000256" key="1">
    <source>
        <dbReference type="ARBA" id="ARBA00005750"/>
    </source>
</evidence>
<dbReference type="InterPro" id="IPR016667">
    <property type="entry name" value="Caps_polysacc_synth_CpsB/CapC"/>
</dbReference>
<evidence type="ECO:0000256" key="4">
    <source>
        <dbReference type="ARBA" id="ARBA00051722"/>
    </source>
</evidence>
<dbReference type="GO" id="GO:0004725">
    <property type="term" value="F:protein tyrosine phosphatase activity"/>
    <property type="evidence" value="ECO:0007669"/>
    <property type="project" value="UniProtKB-UniRule"/>
</dbReference>